<feature type="region of interest" description="Disordered" evidence="1">
    <location>
        <begin position="1"/>
        <end position="33"/>
    </location>
</feature>
<dbReference type="EMBL" id="BPPX01000045">
    <property type="protein sequence ID" value="GJC89780.1"/>
    <property type="molecule type" value="Genomic_DNA"/>
</dbReference>
<keyword evidence="2" id="KW-1133">Transmembrane helix</keyword>
<accession>A0AA37GYQ8</accession>
<feature type="transmembrane region" description="Helical" evidence="2">
    <location>
        <begin position="52"/>
        <end position="70"/>
    </location>
</feature>
<dbReference type="Proteomes" id="UP001055172">
    <property type="component" value="Unassembled WGS sequence"/>
</dbReference>
<sequence length="79" mass="8337">MAEPKAESQNTGAGAASVPVPTPTSGPEPLTLPLGDAAPAELYSIFTRKEKWFIVGMVAVAGFFRHVPTLPLSPLRHNP</sequence>
<gene>
    <name evidence="3" type="ORF">ColLi_12618</name>
</gene>
<dbReference type="AlphaFoldDB" id="A0AA37GYQ8"/>
<comment type="caution">
    <text evidence="3">The sequence shown here is derived from an EMBL/GenBank/DDBJ whole genome shotgun (WGS) entry which is preliminary data.</text>
</comment>
<reference evidence="3 4" key="1">
    <citation type="submission" date="2021-07" db="EMBL/GenBank/DDBJ databases">
        <title>Genome data of Colletotrichum spaethianum.</title>
        <authorList>
            <person name="Utami Y.D."/>
            <person name="Hiruma K."/>
        </authorList>
    </citation>
    <scope>NUCLEOTIDE SEQUENCE [LARGE SCALE GENOMIC DNA]</scope>
    <source>
        <strain evidence="3 4">MAFF 242679</strain>
    </source>
</reference>
<keyword evidence="4" id="KW-1185">Reference proteome</keyword>
<protein>
    <submittedName>
        <fullName evidence="3">Uncharacterized protein</fullName>
    </submittedName>
</protein>
<keyword evidence="2" id="KW-0812">Transmembrane</keyword>
<proteinExistence type="predicted"/>
<keyword evidence="2" id="KW-0472">Membrane</keyword>
<evidence type="ECO:0000256" key="2">
    <source>
        <dbReference type="SAM" id="Phobius"/>
    </source>
</evidence>
<evidence type="ECO:0000313" key="4">
    <source>
        <dbReference type="Proteomes" id="UP001055172"/>
    </source>
</evidence>
<evidence type="ECO:0000313" key="3">
    <source>
        <dbReference type="EMBL" id="GJC89780.1"/>
    </source>
</evidence>
<evidence type="ECO:0000256" key="1">
    <source>
        <dbReference type="SAM" id="MobiDB-lite"/>
    </source>
</evidence>
<organism evidence="3 4">
    <name type="scientific">Colletotrichum liriopes</name>
    <dbReference type="NCBI Taxonomy" id="708192"/>
    <lineage>
        <taxon>Eukaryota</taxon>
        <taxon>Fungi</taxon>
        <taxon>Dikarya</taxon>
        <taxon>Ascomycota</taxon>
        <taxon>Pezizomycotina</taxon>
        <taxon>Sordariomycetes</taxon>
        <taxon>Hypocreomycetidae</taxon>
        <taxon>Glomerellales</taxon>
        <taxon>Glomerellaceae</taxon>
        <taxon>Colletotrichum</taxon>
        <taxon>Colletotrichum spaethianum species complex</taxon>
    </lineage>
</organism>
<name>A0AA37GYQ8_9PEZI</name>